<feature type="compositionally biased region" description="Low complexity" evidence="2">
    <location>
        <begin position="78"/>
        <end position="88"/>
    </location>
</feature>
<sequence>MARQYVQRLTTVSQLAQWSSAKPLLTPSLTYLRPTINAQRLLTFNSHPHQQQQQQAAQSTTAVPPSPTSTSFFDPGHATTATTSTTCTQPGNFERLFTTHSDAVGKAAAAAAAANTKHLKHQSTGAAAAAAQSASTTGGSTLDNAQPDDKDSGAAPDCFQFVAHAAWHPKNRNARQRQSEDKIPYWKRSKVGKVDAGEDAFFHTNTPYGMALGVADGVGGWADAGVDPAIFSWTLMNNAAGIAKKSEELPPIHALQILDTAFHQLRRGGKVAAGSSTACILNLCKTTGEMTSVNLGDSAFVLIRDQKIVYESPSQQHYFNCPYQLTVVPDTYPDRESFVTDMPKDADQKTFFLKDNDIILLATDGYFDNVYPHETLALINNGMGNVLGAERDDISDEQVADAVRTLAKTLTDAARRFSLDPKRLSPWARDARAHGSNYRGGKIDDITCVVTLVRGLKRSGNNNNNNNP</sequence>
<accession>A0A077WCA2</accession>
<dbReference type="InterPro" id="IPR039123">
    <property type="entry name" value="PPTC7"/>
</dbReference>
<evidence type="ECO:0000256" key="1">
    <source>
        <dbReference type="RuleBase" id="RU366020"/>
    </source>
</evidence>
<evidence type="ECO:0000259" key="3">
    <source>
        <dbReference type="PROSITE" id="PS51746"/>
    </source>
</evidence>
<dbReference type="EMBL" id="LK023316">
    <property type="protein sequence ID" value="CDS05351.1"/>
    <property type="molecule type" value="Genomic_DNA"/>
</dbReference>
<dbReference type="SMART" id="SM00332">
    <property type="entry name" value="PP2Cc"/>
    <property type="match status" value="1"/>
</dbReference>
<comment type="similarity">
    <text evidence="1">Belongs to the PP2C family.</text>
</comment>
<keyword evidence="1" id="KW-0460">Magnesium</keyword>
<dbReference type="SUPFAM" id="SSF81606">
    <property type="entry name" value="PP2C-like"/>
    <property type="match status" value="1"/>
</dbReference>
<comment type="catalytic activity">
    <reaction evidence="1">
        <text>O-phospho-L-seryl-[protein] + H2O = L-seryl-[protein] + phosphate</text>
        <dbReference type="Rhea" id="RHEA:20629"/>
        <dbReference type="Rhea" id="RHEA-COMP:9863"/>
        <dbReference type="Rhea" id="RHEA-COMP:11604"/>
        <dbReference type="ChEBI" id="CHEBI:15377"/>
        <dbReference type="ChEBI" id="CHEBI:29999"/>
        <dbReference type="ChEBI" id="CHEBI:43474"/>
        <dbReference type="ChEBI" id="CHEBI:83421"/>
        <dbReference type="EC" id="3.1.3.16"/>
    </reaction>
</comment>
<evidence type="ECO:0000313" key="4">
    <source>
        <dbReference type="EMBL" id="CDS05351.1"/>
    </source>
</evidence>
<dbReference type="PROSITE" id="PS51746">
    <property type="entry name" value="PPM_2"/>
    <property type="match status" value="1"/>
</dbReference>
<gene>
    <name evidence="4" type="ORF">LRAMOSA07880</name>
</gene>
<dbReference type="InterPro" id="IPR036457">
    <property type="entry name" value="PPM-type-like_dom_sf"/>
</dbReference>
<dbReference type="GO" id="GO:0004722">
    <property type="term" value="F:protein serine/threonine phosphatase activity"/>
    <property type="evidence" value="ECO:0007669"/>
    <property type="project" value="UniProtKB-EC"/>
</dbReference>
<keyword evidence="1" id="KW-0464">Manganese</keyword>
<protein>
    <recommendedName>
        <fullName evidence="1">Protein phosphatase</fullName>
        <ecNumber evidence="1">3.1.3.16</ecNumber>
    </recommendedName>
</protein>
<keyword evidence="1" id="KW-0904">Protein phosphatase</keyword>
<feature type="compositionally biased region" description="Low complexity" evidence="2">
    <location>
        <begin position="123"/>
        <end position="141"/>
    </location>
</feature>
<dbReference type="InterPro" id="IPR001932">
    <property type="entry name" value="PPM-type_phosphatase-like_dom"/>
</dbReference>
<keyword evidence="1" id="KW-0479">Metal-binding</keyword>
<dbReference type="EC" id="3.1.3.16" evidence="1"/>
<reference evidence="4" key="1">
    <citation type="journal article" date="2014" name="Genome Announc.">
        <title>De novo whole-genome sequence and genome annotation of Lichtheimia ramosa.</title>
        <authorList>
            <person name="Linde J."/>
            <person name="Schwartze V."/>
            <person name="Binder U."/>
            <person name="Lass-Florl C."/>
            <person name="Voigt K."/>
            <person name="Horn F."/>
        </authorList>
    </citation>
    <scope>NUCLEOTIDE SEQUENCE</scope>
    <source>
        <strain evidence="4">JMRC FSU:6197</strain>
    </source>
</reference>
<feature type="region of interest" description="Disordered" evidence="2">
    <location>
        <begin position="47"/>
        <end position="90"/>
    </location>
</feature>
<organism evidence="4">
    <name type="scientific">Lichtheimia ramosa</name>
    <dbReference type="NCBI Taxonomy" id="688394"/>
    <lineage>
        <taxon>Eukaryota</taxon>
        <taxon>Fungi</taxon>
        <taxon>Fungi incertae sedis</taxon>
        <taxon>Mucoromycota</taxon>
        <taxon>Mucoromycotina</taxon>
        <taxon>Mucoromycetes</taxon>
        <taxon>Mucorales</taxon>
        <taxon>Lichtheimiaceae</taxon>
        <taxon>Lichtheimia</taxon>
    </lineage>
</organism>
<dbReference type="AlphaFoldDB" id="A0A077WCA2"/>
<dbReference type="GO" id="GO:0046872">
    <property type="term" value="F:metal ion binding"/>
    <property type="evidence" value="ECO:0007669"/>
    <property type="project" value="UniProtKB-UniRule"/>
</dbReference>
<dbReference type="Pfam" id="PF07228">
    <property type="entry name" value="SpoIIE"/>
    <property type="match status" value="1"/>
</dbReference>
<dbReference type="SMART" id="SM00331">
    <property type="entry name" value="PP2C_SIG"/>
    <property type="match status" value="1"/>
</dbReference>
<comment type="cofactor">
    <cofactor evidence="1">
        <name>Mn(2+)</name>
        <dbReference type="ChEBI" id="CHEBI:29035"/>
    </cofactor>
</comment>
<proteinExistence type="inferred from homology"/>
<keyword evidence="1" id="KW-0378">Hydrolase</keyword>
<dbReference type="OrthoDB" id="60843at2759"/>
<comment type="cofactor">
    <cofactor evidence="1">
        <name>Mg(2+)</name>
        <dbReference type="ChEBI" id="CHEBI:18420"/>
    </cofactor>
</comment>
<name>A0A077WCA2_9FUNG</name>
<feature type="compositionally biased region" description="Low complexity" evidence="2">
    <location>
        <begin position="50"/>
        <end position="71"/>
    </location>
</feature>
<evidence type="ECO:0000256" key="2">
    <source>
        <dbReference type="SAM" id="MobiDB-lite"/>
    </source>
</evidence>
<feature type="domain" description="PPM-type phosphatase" evidence="3">
    <location>
        <begin position="184"/>
        <end position="453"/>
    </location>
</feature>
<dbReference type="PANTHER" id="PTHR12320">
    <property type="entry name" value="PROTEIN PHOSPHATASE 2C"/>
    <property type="match status" value="1"/>
</dbReference>
<comment type="catalytic activity">
    <reaction evidence="1">
        <text>O-phospho-L-threonyl-[protein] + H2O = L-threonyl-[protein] + phosphate</text>
        <dbReference type="Rhea" id="RHEA:47004"/>
        <dbReference type="Rhea" id="RHEA-COMP:11060"/>
        <dbReference type="Rhea" id="RHEA-COMP:11605"/>
        <dbReference type="ChEBI" id="CHEBI:15377"/>
        <dbReference type="ChEBI" id="CHEBI:30013"/>
        <dbReference type="ChEBI" id="CHEBI:43474"/>
        <dbReference type="ChEBI" id="CHEBI:61977"/>
        <dbReference type="EC" id="3.1.3.16"/>
    </reaction>
</comment>
<dbReference type="PANTHER" id="PTHR12320:SF1">
    <property type="entry name" value="PROTEIN PHOSPHATASE PTC7 HOMOLOG"/>
    <property type="match status" value="1"/>
</dbReference>
<dbReference type="Gene3D" id="3.60.40.10">
    <property type="entry name" value="PPM-type phosphatase domain"/>
    <property type="match status" value="1"/>
</dbReference>
<feature type="region of interest" description="Disordered" evidence="2">
    <location>
        <begin position="123"/>
        <end position="155"/>
    </location>
</feature>